<dbReference type="InterPro" id="IPR007450">
    <property type="entry name" value="BamE_dom"/>
</dbReference>
<keyword evidence="2" id="KW-0472">Membrane</keyword>
<dbReference type="Proteomes" id="UP001163156">
    <property type="component" value="Chromosome"/>
</dbReference>
<protein>
    <submittedName>
        <fullName evidence="4">DUF3192 domain-containing protein</fullName>
    </submittedName>
</protein>
<dbReference type="Gene3D" id="3.30.1450.10">
    <property type="match status" value="1"/>
</dbReference>
<evidence type="ECO:0000313" key="4">
    <source>
        <dbReference type="EMBL" id="UZD22083.1"/>
    </source>
</evidence>
<dbReference type="Pfam" id="PF04355">
    <property type="entry name" value="BamE"/>
    <property type="match status" value="1"/>
</dbReference>
<name>A0ABY6MEP0_9BACT</name>
<reference evidence="4" key="1">
    <citation type="submission" date="2022-10" db="EMBL/GenBank/DDBJ databases">
        <title>Algoriphagus sp. a novel bacteria isolate from halophytes salicornia europaea.</title>
        <authorList>
            <person name="Peng Y."/>
            <person name="Jiang L."/>
            <person name="Lee J."/>
        </authorList>
    </citation>
    <scope>NUCLEOTIDE SEQUENCE</scope>
    <source>
        <strain evidence="4">TR-M5</strain>
    </source>
</reference>
<organism evidence="4 5">
    <name type="scientific">Algoriphagus halophytocola</name>
    <dbReference type="NCBI Taxonomy" id="2991499"/>
    <lineage>
        <taxon>Bacteria</taxon>
        <taxon>Pseudomonadati</taxon>
        <taxon>Bacteroidota</taxon>
        <taxon>Cytophagia</taxon>
        <taxon>Cytophagales</taxon>
        <taxon>Cyclobacteriaceae</taxon>
        <taxon>Algoriphagus</taxon>
    </lineage>
</organism>
<evidence type="ECO:0000313" key="5">
    <source>
        <dbReference type="Proteomes" id="UP001163156"/>
    </source>
</evidence>
<proteinExistence type="predicted"/>
<evidence type="ECO:0000256" key="1">
    <source>
        <dbReference type="ARBA" id="ARBA00022729"/>
    </source>
</evidence>
<feature type="domain" description="Outer membrane protein assembly factor BamE" evidence="3">
    <location>
        <begin position="32"/>
        <end position="69"/>
    </location>
</feature>
<evidence type="ECO:0000256" key="2">
    <source>
        <dbReference type="ARBA" id="ARBA00023136"/>
    </source>
</evidence>
<keyword evidence="1" id="KW-0732">Signal</keyword>
<dbReference type="EMBL" id="CP110226">
    <property type="protein sequence ID" value="UZD22083.1"/>
    <property type="molecule type" value="Genomic_DNA"/>
</dbReference>
<gene>
    <name evidence="4" type="ORF">OM944_15570</name>
</gene>
<keyword evidence="5" id="KW-1185">Reference proteome</keyword>
<accession>A0ABY6MEP0</accession>
<dbReference type="InterPro" id="IPR037873">
    <property type="entry name" value="BamE-like"/>
</dbReference>
<evidence type="ECO:0000259" key="3">
    <source>
        <dbReference type="Pfam" id="PF04355"/>
    </source>
</evidence>
<dbReference type="RefSeq" id="WP_264808547.1">
    <property type="nucleotide sequence ID" value="NZ_CP110226.1"/>
</dbReference>
<sequence length="94" mass="10876">MKFWKKVSIIFGSFLILVCFFLSKDIFTKVKNKSNFKLVENGMSKQQVLNVMGEPDFKYLNLKSDSVYYYDAPPLSSEGFEVSFNTHDQASKIK</sequence>